<protein>
    <submittedName>
        <fullName evidence="3">DUF4157 domain-containing protein</fullName>
    </submittedName>
</protein>
<dbReference type="Proteomes" id="UP000481643">
    <property type="component" value="Unassembled WGS sequence"/>
</dbReference>
<name>A0A6L3Y877_9HYPH</name>
<keyword evidence="1" id="KW-1133">Transmembrane helix</keyword>
<sequence length="344" mass="37233">MVYASRYRVVYLLVLISLFQIWLVNLSWSGGLLGDAINVIAPGVGTRLDDVHREIKNALPPYKAIEEGGTQVVNETLVQAGAPVLQELIARSRDDALAQGVSPVPENIQANLRGFIPDGILAVARYRVGGGGDLTLQVNSIRYGEAAAITLDYVIVFKNQQDALYNPVLWSHELTHVIQYQRWGIRDFAIRYLRNHASVEAEAYESETKYMAWAAVHNVNASQNATPIAINRPIEPFSGTGQTNTCGSWVGQCQVNGTAPVGTPCWCNTPMGPAAGSLIPSGGITPASVEVGLPSGFPMQQCGCWGPNPVPFAQENRCFSHQVRVAACPFMCAPFNPAYGYVCN</sequence>
<feature type="domain" description="eCIS core" evidence="2">
    <location>
        <begin position="139"/>
        <end position="183"/>
    </location>
</feature>
<proteinExistence type="predicted"/>
<dbReference type="InterPro" id="IPR025295">
    <property type="entry name" value="eCIS_core_dom"/>
</dbReference>
<evidence type="ECO:0000313" key="4">
    <source>
        <dbReference type="Proteomes" id="UP000481643"/>
    </source>
</evidence>
<dbReference type="AlphaFoldDB" id="A0A6L3Y877"/>
<accession>A0A6L3Y877</accession>
<evidence type="ECO:0000256" key="1">
    <source>
        <dbReference type="SAM" id="Phobius"/>
    </source>
</evidence>
<dbReference type="EMBL" id="WBVX01000059">
    <property type="protein sequence ID" value="KAB2675130.1"/>
    <property type="molecule type" value="Genomic_DNA"/>
</dbReference>
<dbReference type="Pfam" id="PF13699">
    <property type="entry name" value="eCIS_core"/>
    <property type="match status" value="1"/>
</dbReference>
<gene>
    <name evidence="3" type="ORF">F9L08_27975</name>
</gene>
<evidence type="ECO:0000259" key="2">
    <source>
        <dbReference type="Pfam" id="PF13699"/>
    </source>
</evidence>
<dbReference type="RefSeq" id="WP_151654374.1">
    <property type="nucleotide sequence ID" value="NZ_WBVX01000059.1"/>
</dbReference>
<keyword evidence="1" id="KW-0812">Transmembrane</keyword>
<feature type="transmembrane region" description="Helical" evidence="1">
    <location>
        <begin position="9"/>
        <end position="28"/>
    </location>
</feature>
<reference evidence="3 4" key="1">
    <citation type="submission" date="2019-09" db="EMBL/GenBank/DDBJ databases">
        <title>Taxonomic organization of the family Brucellaceae based on a phylogenomic approach.</title>
        <authorList>
            <person name="Leclercq S."/>
            <person name="Cloeckaert A."/>
            <person name="Zygmunt M.S."/>
        </authorList>
    </citation>
    <scope>NUCLEOTIDE SEQUENCE [LARGE SCALE GENOMIC DNA]</scope>
    <source>
        <strain evidence="3 4">WS1830</strain>
    </source>
</reference>
<keyword evidence="1" id="KW-0472">Membrane</keyword>
<organism evidence="3 4">
    <name type="scientific">Brucella tritici</name>
    <dbReference type="NCBI Taxonomy" id="94626"/>
    <lineage>
        <taxon>Bacteria</taxon>
        <taxon>Pseudomonadati</taxon>
        <taxon>Pseudomonadota</taxon>
        <taxon>Alphaproteobacteria</taxon>
        <taxon>Hyphomicrobiales</taxon>
        <taxon>Brucellaceae</taxon>
        <taxon>Brucella/Ochrobactrum group</taxon>
        <taxon>Brucella</taxon>
    </lineage>
</organism>
<comment type="caution">
    <text evidence="3">The sequence shown here is derived from an EMBL/GenBank/DDBJ whole genome shotgun (WGS) entry which is preliminary data.</text>
</comment>
<evidence type="ECO:0000313" key="3">
    <source>
        <dbReference type="EMBL" id="KAB2675130.1"/>
    </source>
</evidence>